<dbReference type="GO" id="GO:0008234">
    <property type="term" value="F:cysteine-type peptidase activity"/>
    <property type="evidence" value="ECO:0007669"/>
    <property type="project" value="UniProtKB-KW"/>
</dbReference>
<dbReference type="InterPro" id="IPR038765">
    <property type="entry name" value="Papain-like_cys_pep_sf"/>
</dbReference>
<feature type="chain" id="PRO_5044186489" evidence="8">
    <location>
        <begin position="18"/>
        <end position="916"/>
    </location>
</feature>
<dbReference type="SUPFAM" id="SSF54001">
    <property type="entry name" value="Cysteine proteinases"/>
    <property type="match status" value="1"/>
</dbReference>
<dbReference type="Gene3D" id="3.90.1720.10">
    <property type="entry name" value="endopeptidase domain like (from Nostoc punctiforme)"/>
    <property type="match status" value="1"/>
</dbReference>
<dbReference type="InterPro" id="IPR016161">
    <property type="entry name" value="Ald_DH/histidinol_DH"/>
</dbReference>
<dbReference type="AlphaFoldDB" id="A0AB34FR77"/>
<dbReference type="PANTHER" id="PTHR43353">
    <property type="entry name" value="SUCCINATE-SEMIALDEHYDE DEHYDROGENASE, MITOCHONDRIAL"/>
    <property type="match status" value="1"/>
</dbReference>
<dbReference type="Gene3D" id="3.40.605.10">
    <property type="entry name" value="Aldehyde Dehydrogenase, Chain A, domain 1"/>
    <property type="match status" value="1"/>
</dbReference>
<reference evidence="10" key="1">
    <citation type="submission" date="2023-01" db="EMBL/GenBank/DDBJ databases">
        <title>The growth and conidiation of Purpureocillium lavendulum are regulated by nitrogen source and histone H3K14 acetylation.</title>
        <authorList>
            <person name="Tang P."/>
            <person name="Han J."/>
            <person name="Zhang C."/>
            <person name="Tang P."/>
            <person name="Qi F."/>
            <person name="Zhang K."/>
            <person name="Liang L."/>
        </authorList>
    </citation>
    <scope>NUCLEOTIDE SEQUENCE</scope>
    <source>
        <strain evidence="10">YMF1.00683</strain>
    </source>
</reference>
<dbReference type="InterPro" id="IPR016162">
    <property type="entry name" value="Ald_DH_N"/>
</dbReference>
<dbReference type="GO" id="GO:0004777">
    <property type="term" value="F:succinate-semialdehyde dehydrogenase (NAD+) activity"/>
    <property type="evidence" value="ECO:0007669"/>
    <property type="project" value="TreeGrafter"/>
</dbReference>
<evidence type="ECO:0000256" key="7">
    <source>
        <dbReference type="RuleBase" id="RU003345"/>
    </source>
</evidence>
<evidence type="ECO:0000256" key="8">
    <source>
        <dbReference type="SAM" id="SignalP"/>
    </source>
</evidence>
<dbReference type="Pfam" id="PF00171">
    <property type="entry name" value="Aldedh"/>
    <property type="match status" value="1"/>
</dbReference>
<evidence type="ECO:0000313" key="10">
    <source>
        <dbReference type="EMBL" id="KAJ6441608.1"/>
    </source>
</evidence>
<dbReference type="PROSITE" id="PS51935">
    <property type="entry name" value="NLPC_P60"/>
    <property type="match status" value="1"/>
</dbReference>
<evidence type="ECO:0000256" key="2">
    <source>
        <dbReference type="ARBA" id="ARBA00022670"/>
    </source>
</evidence>
<feature type="domain" description="NlpC/P60" evidence="9">
    <location>
        <begin position="33"/>
        <end position="167"/>
    </location>
</feature>
<dbReference type="PROSITE" id="PS00687">
    <property type="entry name" value="ALDEHYDE_DEHYDR_GLU"/>
    <property type="match status" value="1"/>
</dbReference>
<sequence>MKFFQVFSILLAAGASAMPAAPEARDEPAALDKRSGSGIVAAAVKKEGLPYVWGGGGCKGPTKGGFDCSGLTQYAVCQAQKKTIPRTAQTQYHSKMGKHIPRKNAKAGDLIFWATGGDCKNKVAHVGIYMRPGWMVNAAHTGTPVREQKIWTSSGGEKICPDAVRFCSYSVFAELQAPKPHIDSIMDSQTIYSQVTERYSAAAHGTNVGSSNTIARAFGYSEEELAGIPSGLNLGLSCGNPLAIATLRDGETVIDLGSGAGLDVFLAASKVGPTGRAIGVDMNEDMLAKARKLKATSGKDNADFVHSRITEIDLPSEHADCVISNCVINLVPHGEKPLVFNEMFRLLKPGGRVAVSDILAKRELPREIRDNIGMYVGCVAGASQVAEYEDMLKSAGFRDILINDTGSDLNNNVLADLASLDLNEWVGSYKVKQDMSFFLQHDDKQVVPLWYDGEDRALQTDNLFEVIHAADDTIVHYAQSASEADARAAVVAAKAAFPAWSTTSIPERRTILLKVADLLTERADALGLMQARETSSAPPYGSYLAKVASANIREVACQITTACTGSLPPDQNTTTIMVTKQAIGPVLIISPWNSPTVLGPRSIAAALAAGCTVVLKASELCPQTYRMLCQVFADAGLPRGVLNQIVVQRSDASAVTEAIISHPAIRKVEFIGSAAVGSQVAQTCARYIKPILLELGGKAPAVICRDANLPGAAATCAFGAFVHHGQICMSTERIIVVRDVAEEFCALLKKEVEEKWSQGAGTAATKAFGEKAHSLLEEARRDGAEYLAGDNSFIGEARTSLRPTIAAKVARGSRLRDLESFGPSATLYVVDDEDEAIDVANDSSYGLSGAIWTKDVMNGVALSKKLECGMVHINAGTMADFPTMAIQGVKGSGWGSNNSVYGIQEFLVTKSVTLQA</sequence>
<dbReference type="InterPro" id="IPR015590">
    <property type="entry name" value="Aldehyde_DH_dom"/>
</dbReference>
<dbReference type="Pfam" id="PF13847">
    <property type="entry name" value="Methyltransf_31"/>
    <property type="match status" value="1"/>
</dbReference>
<dbReference type="GO" id="GO:0009450">
    <property type="term" value="P:gamma-aminobutyric acid catabolic process"/>
    <property type="evidence" value="ECO:0007669"/>
    <property type="project" value="TreeGrafter"/>
</dbReference>
<dbReference type="InterPro" id="IPR029063">
    <property type="entry name" value="SAM-dependent_MTases_sf"/>
</dbReference>
<keyword evidence="11" id="KW-1185">Reference proteome</keyword>
<comment type="similarity">
    <text evidence="7">Belongs to the aldehyde dehydrogenase family.</text>
</comment>
<evidence type="ECO:0000313" key="11">
    <source>
        <dbReference type="Proteomes" id="UP001163105"/>
    </source>
</evidence>
<dbReference type="PANTHER" id="PTHR43353:SF6">
    <property type="entry name" value="CYTOPLASMIC ALDEHYDE DEHYDROGENASE (EUROFUNG)"/>
    <property type="match status" value="1"/>
</dbReference>
<name>A0AB34FR77_9HYPO</name>
<dbReference type="SUPFAM" id="SSF53720">
    <property type="entry name" value="ALDH-like"/>
    <property type="match status" value="1"/>
</dbReference>
<dbReference type="InterPro" id="IPR000064">
    <property type="entry name" value="NLP_P60_dom"/>
</dbReference>
<protein>
    <submittedName>
        <fullName evidence="10">Salicylaldehyde dehydrogenase protein</fullName>
    </submittedName>
</protein>
<accession>A0AB34FR77</accession>
<feature type="signal peptide" evidence="8">
    <location>
        <begin position="1"/>
        <end position="17"/>
    </location>
</feature>
<evidence type="ECO:0000256" key="6">
    <source>
        <dbReference type="PROSITE-ProRule" id="PRU10007"/>
    </source>
</evidence>
<dbReference type="Gene3D" id="3.40.309.10">
    <property type="entry name" value="Aldehyde Dehydrogenase, Chain A, domain 2"/>
    <property type="match status" value="1"/>
</dbReference>
<dbReference type="Proteomes" id="UP001163105">
    <property type="component" value="Unassembled WGS sequence"/>
</dbReference>
<dbReference type="InterPro" id="IPR025714">
    <property type="entry name" value="Methyltranfer_dom"/>
</dbReference>
<evidence type="ECO:0000256" key="4">
    <source>
        <dbReference type="ARBA" id="ARBA00022807"/>
    </source>
</evidence>
<dbReference type="Pfam" id="PF00877">
    <property type="entry name" value="NLPC_P60"/>
    <property type="match status" value="1"/>
</dbReference>
<keyword evidence="8" id="KW-0732">Signal</keyword>
<dbReference type="EMBL" id="JAQHRD010000004">
    <property type="protein sequence ID" value="KAJ6441608.1"/>
    <property type="molecule type" value="Genomic_DNA"/>
</dbReference>
<gene>
    <name evidence="10" type="ORF">O9K51_05159</name>
</gene>
<dbReference type="GO" id="GO:0006508">
    <property type="term" value="P:proteolysis"/>
    <property type="evidence" value="ECO:0007669"/>
    <property type="project" value="UniProtKB-KW"/>
</dbReference>
<dbReference type="InterPro" id="IPR029510">
    <property type="entry name" value="Ald_DH_CS_GLU"/>
</dbReference>
<evidence type="ECO:0000256" key="5">
    <source>
        <dbReference type="ARBA" id="ARBA00023002"/>
    </source>
</evidence>
<keyword evidence="5 7" id="KW-0560">Oxidoreductase</keyword>
<proteinExistence type="inferred from homology"/>
<organism evidence="10 11">
    <name type="scientific">Purpureocillium lavendulum</name>
    <dbReference type="NCBI Taxonomy" id="1247861"/>
    <lineage>
        <taxon>Eukaryota</taxon>
        <taxon>Fungi</taxon>
        <taxon>Dikarya</taxon>
        <taxon>Ascomycota</taxon>
        <taxon>Pezizomycotina</taxon>
        <taxon>Sordariomycetes</taxon>
        <taxon>Hypocreomycetidae</taxon>
        <taxon>Hypocreales</taxon>
        <taxon>Ophiocordycipitaceae</taxon>
        <taxon>Purpureocillium</taxon>
    </lineage>
</organism>
<dbReference type="SUPFAM" id="SSF53335">
    <property type="entry name" value="S-adenosyl-L-methionine-dependent methyltransferases"/>
    <property type="match status" value="1"/>
</dbReference>
<feature type="active site" evidence="6">
    <location>
        <position position="694"/>
    </location>
</feature>
<evidence type="ECO:0000259" key="9">
    <source>
        <dbReference type="PROSITE" id="PS51935"/>
    </source>
</evidence>
<keyword evidence="4" id="KW-0788">Thiol protease</keyword>
<keyword evidence="2" id="KW-0645">Protease</keyword>
<comment type="similarity">
    <text evidence="1">Belongs to the peptidase C40 family.</text>
</comment>
<comment type="caution">
    <text evidence="10">The sequence shown here is derived from an EMBL/GenBank/DDBJ whole genome shotgun (WGS) entry which is preliminary data.</text>
</comment>
<dbReference type="InterPro" id="IPR016163">
    <property type="entry name" value="Ald_DH_C"/>
</dbReference>
<evidence type="ECO:0000256" key="3">
    <source>
        <dbReference type="ARBA" id="ARBA00022801"/>
    </source>
</evidence>
<keyword evidence="3" id="KW-0378">Hydrolase</keyword>
<dbReference type="Gene3D" id="3.40.50.150">
    <property type="entry name" value="Vaccinia Virus protein VP39"/>
    <property type="match status" value="1"/>
</dbReference>
<evidence type="ECO:0000256" key="1">
    <source>
        <dbReference type="ARBA" id="ARBA00007074"/>
    </source>
</evidence>
<dbReference type="CDD" id="cd02440">
    <property type="entry name" value="AdoMet_MTases"/>
    <property type="match status" value="1"/>
</dbReference>
<dbReference type="InterPro" id="IPR050740">
    <property type="entry name" value="Aldehyde_DH_Superfamily"/>
</dbReference>